<evidence type="ECO:0000313" key="2">
    <source>
        <dbReference type="EMBL" id="GFT99580.1"/>
    </source>
</evidence>
<feature type="compositionally biased region" description="Basic and acidic residues" evidence="1">
    <location>
        <begin position="1"/>
        <end position="11"/>
    </location>
</feature>
<sequence>MEIDSKQASDRSHRRRRRNAAAERQLAAGKNVDRRKIFGNLIQSFSISCYNPHQGSYFFFYERSLFLISTMSSIGFEKYYQPLETVQAYSNVELLHCRKIS</sequence>
<protein>
    <submittedName>
        <fullName evidence="2">Uncharacterized protein</fullName>
    </submittedName>
</protein>
<evidence type="ECO:0000313" key="3">
    <source>
        <dbReference type="Proteomes" id="UP000887013"/>
    </source>
</evidence>
<feature type="region of interest" description="Disordered" evidence="1">
    <location>
        <begin position="1"/>
        <end position="26"/>
    </location>
</feature>
<dbReference type="EMBL" id="BMAW01026952">
    <property type="protein sequence ID" value="GFT99580.1"/>
    <property type="molecule type" value="Genomic_DNA"/>
</dbReference>
<accession>A0A8X6UB57</accession>
<organism evidence="2 3">
    <name type="scientific">Nephila pilipes</name>
    <name type="common">Giant wood spider</name>
    <name type="synonym">Nephila maculata</name>
    <dbReference type="NCBI Taxonomy" id="299642"/>
    <lineage>
        <taxon>Eukaryota</taxon>
        <taxon>Metazoa</taxon>
        <taxon>Ecdysozoa</taxon>
        <taxon>Arthropoda</taxon>
        <taxon>Chelicerata</taxon>
        <taxon>Arachnida</taxon>
        <taxon>Araneae</taxon>
        <taxon>Araneomorphae</taxon>
        <taxon>Entelegynae</taxon>
        <taxon>Araneoidea</taxon>
        <taxon>Nephilidae</taxon>
        <taxon>Nephila</taxon>
    </lineage>
</organism>
<dbReference type="Proteomes" id="UP000887013">
    <property type="component" value="Unassembled WGS sequence"/>
</dbReference>
<reference evidence="2" key="1">
    <citation type="submission" date="2020-08" db="EMBL/GenBank/DDBJ databases">
        <title>Multicomponent nature underlies the extraordinary mechanical properties of spider dragline silk.</title>
        <authorList>
            <person name="Kono N."/>
            <person name="Nakamura H."/>
            <person name="Mori M."/>
            <person name="Yoshida Y."/>
            <person name="Ohtoshi R."/>
            <person name="Malay A.D."/>
            <person name="Moran D.A.P."/>
            <person name="Tomita M."/>
            <person name="Numata K."/>
            <person name="Arakawa K."/>
        </authorList>
    </citation>
    <scope>NUCLEOTIDE SEQUENCE</scope>
</reference>
<proteinExistence type="predicted"/>
<keyword evidence="3" id="KW-1185">Reference proteome</keyword>
<gene>
    <name evidence="2" type="ORF">NPIL_324391</name>
</gene>
<comment type="caution">
    <text evidence="2">The sequence shown here is derived from an EMBL/GenBank/DDBJ whole genome shotgun (WGS) entry which is preliminary data.</text>
</comment>
<evidence type="ECO:0000256" key="1">
    <source>
        <dbReference type="SAM" id="MobiDB-lite"/>
    </source>
</evidence>
<dbReference type="AlphaFoldDB" id="A0A8X6UB57"/>
<name>A0A8X6UB57_NEPPI</name>